<dbReference type="Proteomes" id="UP000177876">
    <property type="component" value="Unassembled WGS sequence"/>
</dbReference>
<protein>
    <submittedName>
        <fullName evidence="1">Uncharacterized protein</fullName>
    </submittedName>
</protein>
<evidence type="ECO:0000313" key="1">
    <source>
        <dbReference type="EMBL" id="OFW58432.1"/>
    </source>
</evidence>
<name>A0A1F2WNL1_9ACTN</name>
<dbReference type="AlphaFoldDB" id="A0A1F2WNL1"/>
<reference evidence="1 2" key="1">
    <citation type="journal article" date="2016" name="Nat. Commun.">
        <title>Thousands of microbial genomes shed light on interconnected biogeochemical processes in an aquifer system.</title>
        <authorList>
            <person name="Anantharaman K."/>
            <person name="Brown C.T."/>
            <person name="Hug L.A."/>
            <person name="Sharon I."/>
            <person name="Castelle C.J."/>
            <person name="Probst A.J."/>
            <person name="Thomas B.C."/>
            <person name="Singh A."/>
            <person name="Wilkins M.J."/>
            <person name="Karaoz U."/>
            <person name="Brodie E.L."/>
            <person name="Williams K.H."/>
            <person name="Hubbard S.S."/>
            <person name="Banfield J.F."/>
        </authorList>
    </citation>
    <scope>NUCLEOTIDE SEQUENCE [LARGE SCALE GENOMIC DNA]</scope>
</reference>
<evidence type="ECO:0000313" key="2">
    <source>
        <dbReference type="Proteomes" id="UP000177876"/>
    </source>
</evidence>
<accession>A0A1F2WNL1</accession>
<sequence>MVTSYVTANHDGWYHDCDGVLTNTKHHDEQSTYTFDLIGLLGADTISGTPVWKMLGPTKVSQSNTTTTITVTITGSGDAEVTVTTAAGQTHVLERRWKSAHRRHEAYR</sequence>
<organism evidence="1 2">
    <name type="scientific">Candidatus Solincola sediminis</name>
    <dbReference type="NCBI Taxonomy" id="1797199"/>
    <lineage>
        <taxon>Bacteria</taxon>
        <taxon>Bacillati</taxon>
        <taxon>Actinomycetota</taxon>
        <taxon>Candidatus Geothermincolia</taxon>
        <taxon>Candidatus Geothermincolales</taxon>
        <taxon>Candidatus Geothermincolaceae</taxon>
        <taxon>Candidatus Solincola</taxon>
    </lineage>
</organism>
<dbReference type="STRING" id="1797197.A2Y75_01605"/>
<gene>
    <name evidence="1" type="ORF">A2Y75_01605</name>
</gene>
<comment type="caution">
    <text evidence="1">The sequence shown here is derived from an EMBL/GenBank/DDBJ whole genome shotgun (WGS) entry which is preliminary data.</text>
</comment>
<proteinExistence type="predicted"/>
<dbReference type="EMBL" id="MELK01000023">
    <property type="protein sequence ID" value="OFW58432.1"/>
    <property type="molecule type" value="Genomic_DNA"/>
</dbReference>